<dbReference type="EMBL" id="CP012808">
    <property type="protein sequence ID" value="ALH96683.1"/>
    <property type="molecule type" value="Genomic_DNA"/>
</dbReference>
<dbReference type="Proteomes" id="UP000064939">
    <property type="component" value="Chromosome"/>
</dbReference>
<dbReference type="AlphaFoldDB" id="A0A0N7GY69"/>
<dbReference type="InterPro" id="IPR004358">
    <property type="entry name" value="Sig_transdc_His_kin-like_C"/>
</dbReference>
<dbReference type="Gene3D" id="3.30.565.10">
    <property type="entry name" value="Histidine kinase-like ATPase, C-terminal domain"/>
    <property type="match status" value="1"/>
</dbReference>
<dbReference type="STRING" id="1324350.AOY20_06435"/>
<dbReference type="EC" id="2.7.13.3" evidence="2"/>
<evidence type="ECO:0000256" key="5">
    <source>
        <dbReference type="ARBA" id="ARBA00022777"/>
    </source>
</evidence>
<sequence length="411" mass="46060">MKLELLEIGAETEQLGVCERSLLLGVHSQDNRIADFLKFACEILGADKGFWVFESEPYGWHFSEDACHAFTTHSQKGFSDFFLDQQYIDISHPNYQTTSVFLRTLGIEHQRFIAIDLKNEGETVGYAVFFDDKSEPYVHRKLNAIIGFVQSLLSILSLQKENALLKEIYEQESALNFSKTKFFQVIAHDLRAPFHGLLGFSEVLAREREELDDGHIEEIANYLFDTAQSTYNLLESLLNWAMAEGGRFVCHPINFDLAQTGQIVVNVLGGFAVKKNIKLINDIQENTKVYADINMITSVIQNLVSNALKFTPIDGSGKVILRTEQDDEQVYVYIHDTGLGMSQLQISTLFEPKITFSVHGTSGEKGAGLGLVLCKRFVDLNLGSISVISKEGEGTIFKVGLPKEKSLHKSS</sequence>
<keyword evidence="4" id="KW-0808">Transferase</keyword>
<dbReference type="PANTHER" id="PTHR43711:SF31">
    <property type="entry name" value="HISTIDINE KINASE"/>
    <property type="match status" value="1"/>
</dbReference>
<dbReference type="PROSITE" id="PS50109">
    <property type="entry name" value="HIS_KIN"/>
    <property type="match status" value="1"/>
</dbReference>
<dbReference type="PRINTS" id="PR00344">
    <property type="entry name" value="BCTRLSENSOR"/>
</dbReference>
<dbReference type="Pfam" id="PF00512">
    <property type="entry name" value="HisKA"/>
    <property type="match status" value="1"/>
</dbReference>
<dbReference type="Pfam" id="PF02518">
    <property type="entry name" value="HATPase_c"/>
    <property type="match status" value="1"/>
</dbReference>
<dbReference type="InterPro" id="IPR036097">
    <property type="entry name" value="HisK_dim/P_sf"/>
</dbReference>
<evidence type="ECO:0000259" key="7">
    <source>
        <dbReference type="PROSITE" id="PS50109"/>
    </source>
</evidence>
<keyword evidence="5 8" id="KW-0418">Kinase</keyword>
<dbReference type="InterPro" id="IPR003661">
    <property type="entry name" value="HisK_dim/P_dom"/>
</dbReference>
<accession>A0A0N7GY69</accession>
<dbReference type="SUPFAM" id="SSF47384">
    <property type="entry name" value="Homodimeric domain of signal transducing histidine kinase"/>
    <property type="match status" value="1"/>
</dbReference>
<dbReference type="RefSeq" id="WP_054582552.1">
    <property type="nucleotide sequence ID" value="NZ_CP012808.1"/>
</dbReference>
<dbReference type="KEGG" id="aei:AOY20_06435"/>
<evidence type="ECO:0000313" key="9">
    <source>
        <dbReference type="Proteomes" id="UP000064939"/>
    </source>
</evidence>
<keyword evidence="9" id="KW-1185">Reference proteome</keyword>
<dbReference type="SUPFAM" id="SSF55874">
    <property type="entry name" value="ATPase domain of HSP90 chaperone/DNA topoisomerase II/histidine kinase"/>
    <property type="match status" value="1"/>
</dbReference>
<dbReference type="GO" id="GO:0000155">
    <property type="term" value="F:phosphorelay sensor kinase activity"/>
    <property type="evidence" value="ECO:0007669"/>
    <property type="project" value="InterPro"/>
</dbReference>
<dbReference type="OrthoDB" id="9770795at2"/>
<dbReference type="PANTHER" id="PTHR43711">
    <property type="entry name" value="TWO-COMPONENT HISTIDINE KINASE"/>
    <property type="match status" value="1"/>
</dbReference>
<evidence type="ECO:0000313" key="8">
    <source>
        <dbReference type="EMBL" id="ALH96683.1"/>
    </source>
</evidence>
<evidence type="ECO:0000256" key="2">
    <source>
        <dbReference type="ARBA" id="ARBA00012438"/>
    </source>
</evidence>
<feature type="domain" description="Histidine kinase" evidence="7">
    <location>
        <begin position="185"/>
        <end position="405"/>
    </location>
</feature>
<keyword evidence="6" id="KW-0902">Two-component regulatory system</keyword>
<dbReference type="SMART" id="SM00388">
    <property type="entry name" value="HisKA"/>
    <property type="match status" value="1"/>
</dbReference>
<organism evidence="8 9">
    <name type="scientific">Acinetobacter equi</name>
    <dbReference type="NCBI Taxonomy" id="1324350"/>
    <lineage>
        <taxon>Bacteria</taxon>
        <taxon>Pseudomonadati</taxon>
        <taxon>Pseudomonadota</taxon>
        <taxon>Gammaproteobacteria</taxon>
        <taxon>Moraxellales</taxon>
        <taxon>Moraxellaceae</taxon>
        <taxon>Acinetobacter</taxon>
    </lineage>
</organism>
<evidence type="ECO:0000256" key="6">
    <source>
        <dbReference type="ARBA" id="ARBA00023012"/>
    </source>
</evidence>
<gene>
    <name evidence="8" type="ORF">AOY20_06435</name>
</gene>
<reference evidence="8 9" key="1">
    <citation type="journal article" date="2015" name="Int. J. Syst. Evol. Microbiol.">
        <title>Acinetobacter equi sp. nov. isolated from horse faeces.</title>
        <authorList>
            <person name="Poppel M.T."/>
            <person name="Skiebe E."/>
            <person name="Laue M."/>
            <person name="Bergmann H."/>
            <person name="Ebersberger I."/>
            <person name="Garn T."/>
            <person name="Fruth A."/>
            <person name="Baumgardt S."/>
            <person name="Busse H.J."/>
            <person name="Wilharm G."/>
        </authorList>
    </citation>
    <scope>NUCLEOTIDE SEQUENCE [LARGE SCALE GENOMIC DNA]</scope>
    <source>
        <strain evidence="8 9">114</strain>
    </source>
</reference>
<comment type="catalytic activity">
    <reaction evidence="1">
        <text>ATP + protein L-histidine = ADP + protein N-phospho-L-histidine.</text>
        <dbReference type="EC" id="2.7.13.3"/>
    </reaction>
</comment>
<dbReference type="InterPro" id="IPR050736">
    <property type="entry name" value="Sensor_HK_Regulatory"/>
</dbReference>
<keyword evidence="3" id="KW-0597">Phosphoprotein</keyword>
<name>A0A0N7GY69_9GAMM</name>
<dbReference type="InterPro" id="IPR036890">
    <property type="entry name" value="HATPase_C_sf"/>
</dbReference>
<dbReference type="Gene3D" id="1.10.287.130">
    <property type="match status" value="1"/>
</dbReference>
<protein>
    <recommendedName>
        <fullName evidence="2">histidine kinase</fullName>
        <ecNumber evidence="2">2.7.13.3</ecNumber>
    </recommendedName>
</protein>
<dbReference type="InterPro" id="IPR005467">
    <property type="entry name" value="His_kinase_dom"/>
</dbReference>
<evidence type="ECO:0000256" key="1">
    <source>
        <dbReference type="ARBA" id="ARBA00000085"/>
    </source>
</evidence>
<proteinExistence type="predicted"/>
<dbReference type="CDD" id="cd00082">
    <property type="entry name" value="HisKA"/>
    <property type="match status" value="1"/>
</dbReference>
<dbReference type="InterPro" id="IPR003594">
    <property type="entry name" value="HATPase_dom"/>
</dbReference>
<evidence type="ECO:0000256" key="3">
    <source>
        <dbReference type="ARBA" id="ARBA00022553"/>
    </source>
</evidence>
<dbReference type="SMART" id="SM00387">
    <property type="entry name" value="HATPase_c"/>
    <property type="match status" value="1"/>
</dbReference>
<evidence type="ECO:0000256" key="4">
    <source>
        <dbReference type="ARBA" id="ARBA00022679"/>
    </source>
</evidence>